<dbReference type="PATRIC" id="fig|1307839.3.peg.3002"/>
<evidence type="ECO:0000259" key="7">
    <source>
        <dbReference type="Pfam" id="PF00675"/>
    </source>
</evidence>
<dbReference type="GO" id="GO:0004222">
    <property type="term" value="F:metalloendopeptidase activity"/>
    <property type="evidence" value="ECO:0007669"/>
    <property type="project" value="UniProtKB-EC"/>
</dbReference>
<dbReference type="InterPro" id="IPR050626">
    <property type="entry name" value="Peptidase_M16"/>
</dbReference>
<dbReference type="OrthoDB" id="9811314at2"/>
<keyword evidence="3 9" id="KW-0378">Hydrolase</keyword>
<dbReference type="EC" id="3.4.24.55" evidence="9"/>
<keyword evidence="6" id="KW-0732">Signal</keyword>
<evidence type="ECO:0000313" key="10">
    <source>
        <dbReference type="Proteomes" id="UP000064893"/>
    </source>
</evidence>
<name>A0A0S2I2L1_9BACT</name>
<comment type="similarity">
    <text evidence="1">Belongs to the peptidase M16 family.</text>
</comment>
<keyword evidence="2 9" id="KW-0645">Protease</keyword>
<organism evidence="9 10">
    <name type="scientific">Salinivirga cyanobacteriivorans</name>
    <dbReference type="NCBI Taxonomy" id="1307839"/>
    <lineage>
        <taxon>Bacteria</taxon>
        <taxon>Pseudomonadati</taxon>
        <taxon>Bacteroidota</taxon>
        <taxon>Bacteroidia</taxon>
        <taxon>Bacteroidales</taxon>
        <taxon>Salinivirgaceae</taxon>
        <taxon>Salinivirga</taxon>
    </lineage>
</organism>
<dbReference type="STRING" id="1307839.L21SP5_02857"/>
<keyword evidence="10" id="KW-1185">Reference proteome</keyword>
<dbReference type="KEGG" id="blq:L21SP5_02857"/>
<gene>
    <name evidence="9" type="primary">ptrA</name>
    <name evidence="9" type="ORF">L21SP5_02857</name>
</gene>
<evidence type="ECO:0000256" key="1">
    <source>
        <dbReference type="ARBA" id="ARBA00007261"/>
    </source>
</evidence>
<evidence type="ECO:0000256" key="6">
    <source>
        <dbReference type="SAM" id="SignalP"/>
    </source>
</evidence>
<dbReference type="EMBL" id="CP013118">
    <property type="protein sequence ID" value="ALO16477.1"/>
    <property type="molecule type" value="Genomic_DNA"/>
</dbReference>
<feature type="chain" id="PRO_5006599504" evidence="6">
    <location>
        <begin position="22"/>
        <end position="445"/>
    </location>
</feature>
<evidence type="ECO:0000256" key="5">
    <source>
        <dbReference type="ARBA" id="ARBA00023049"/>
    </source>
</evidence>
<sequence length="445" mass="50976" precursor="true">MRQKLFGLLTLLFVPGLIALAGSDEIEFEEYDLDNGLHVILHQDHTAPIVSISVMYHVGSKNEKPSRTGFAHFFEHLMFEGTKNIDRGEYSEIVEKAGGTLNANTSNDRTYYYEIMPSNQLELGLWLEAERMFHAKVDSVGIATQKKVVIEEKKQRYDNRPYGDIMIQTMKRAFKKHPYRWTTIGDAEHIRAAENHEFQEFYDMFYVPNNAVLVVAGDFEKDEAKKYIEKYYGTIPAGTQEIRRPEANEPPLGGEVRDTVYDQIQLPAIIQAYRTPAMGSEDYYAVDLLAKMLSGGQSSRLHKKLVDEKELAMAVNLFPMPFEHPSVALTFALPNMGVDPQKLEDAMNAEIEAVKNGTIDDREFQKLKNQVESEFVNGSARLYSRANALARNYTYFKNTDLVNTEIEKYRAVTKDDIKEAAKKYLTKDNRVVLYYLPESQKQKNQ</sequence>
<accession>A0A0S2I2L1</accession>
<evidence type="ECO:0000256" key="2">
    <source>
        <dbReference type="ARBA" id="ARBA00022670"/>
    </source>
</evidence>
<feature type="domain" description="Peptidase M16 N-terminal" evidence="7">
    <location>
        <begin position="39"/>
        <end position="178"/>
    </location>
</feature>
<dbReference type="GO" id="GO:0046872">
    <property type="term" value="F:metal ion binding"/>
    <property type="evidence" value="ECO:0007669"/>
    <property type="project" value="InterPro"/>
</dbReference>
<keyword evidence="5" id="KW-0482">Metalloprotease</keyword>
<dbReference type="Gene3D" id="3.30.830.10">
    <property type="entry name" value="Metalloenzyme, LuxS/M16 peptidase-like"/>
    <property type="match status" value="2"/>
</dbReference>
<dbReference type="GO" id="GO:0006508">
    <property type="term" value="P:proteolysis"/>
    <property type="evidence" value="ECO:0007669"/>
    <property type="project" value="UniProtKB-KW"/>
</dbReference>
<protein>
    <submittedName>
        <fullName evidence="9">Protease 3</fullName>
        <ecNumber evidence="9">3.4.24.55</ecNumber>
    </submittedName>
</protein>
<evidence type="ECO:0000259" key="8">
    <source>
        <dbReference type="Pfam" id="PF05193"/>
    </source>
</evidence>
<feature type="domain" description="Peptidase M16 C-terminal" evidence="8">
    <location>
        <begin position="197"/>
        <end position="370"/>
    </location>
</feature>
<dbReference type="InterPro" id="IPR007863">
    <property type="entry name" value="Peptidase_M16_C"/>
</dbReference>
<dbReference type="Pfam" id="PF05193">
    <property type="entry name" value="Peptidase_M16_C"/>
    <property type="match status" value="1"/>
</dbReference>
<dbReference type="PANTHER" id="PTHR43690:SF17">
    <property type="entry name" value="PROTEIN YHJJ"/>
    <property type="match status" value="1"/>
</dbReference>
<proteinExistence type="inferred from homology"/>
<evidence type="ECO:0000256" key="4">
    <source>
        <dbReference type="ARBA" id="ARBA00022833"/>
    </source>
</evidence>
<evidence type="ECO:0000313" key="9">
    <source>
        <dbReference type="EMBL" id="ALO16477.1"/>
    </source>
</evidence>
<dbReference type="InterPro" id="IPR011765">
    <property type="entry name" value="Pept_M16_N"/>
</dbReference>
<dbReference type="PANTHER" id="PTHR43690">
    <property type="entry name" value="NARDILYSIN"/>
    <property type="match status" value="1"/>
</dbReference>
<dbReference type="Pfam" id="PF00675">
    <property type="entry name" value="Peptidase_M16"/>
    <property type="match status" value="1"/>
</dbReference>
<dbReference type="SUPFAM" id="SSF63411">
    <property type="entry name" value="LuxS/MPP-like metallohydrolase"/>
    <property type="match status" value="2"/>
</dbReference>
<reference evidence="9 10" key="1">
    <citation type="submission" date="2015-11" db="EMBL/GenBank/DDBJ databases">
        <title>Description and complete genome sequence of a novel strain predominating in hypersaline microbial mats and representing a new family of the Bacteriodetes phylum.</title>
        <authorList>
            <person name="Spring S."/>
            <person name="Bunk B."/>
            <person name="Sproer C."/>
            <person name="Klenk H.-P."/>
        </authorList>
    </citation>
    <scope>NUCLEOTIDE SEQUENCE [LARGE SCALE GENOMIC DNA]</scope>
    <source>
        <strain evidence="9 10">L21-Spi-D4</strain>
    </source>
</reference>
<dbReference type="AlphaFoldDB" id="A0A0S2I2L1"/>
<keyword evidence="4" id="KW-0862">Zinc</keyword>
<dbReference type="InterPro" id="IPR011249">
    <property type="entry name" value="Metalloenz_LuxS/M16"/>
</dbReference>
<evidence type="ECO:0000256" key="3">
    <source>
        <dbReference type="ARBA" id="ARBA00022801"/>
    </source>
</evidence>
<dbReference type="Proteomes" id="UP000064893">
    <property type="component" value="Chromosome"/>
</dbReference>
<feature type="signal peptide" evidence="6">
    <location>
        <begin position="1"/>
        <end position="21"/>
    </location>
</feature>
<dbReference type="RefSeq" id="WP_057953845.1">
    <property type="nucleotide sequence ID" value="NZ_CP013118.1"/>
</dbReference>